<organism evidence="2 3">
    <name type="scientific">Hericium alpestre</name>
    <dbReference type="NCBI Taxonomy" id="135208"/>
    <lineage>
        <taxon>Eukaryota</taxon>
        <taxon>Fungi</taxon>
        <taxon>Dikarya</taxon>
        <taxon>Basidiomycota</taxon>
        <taxon>Agaricomycotina</taxon>
        <taxon>Agaricomycetes</taxon>
        <taxon>Russulales</taxon>
        <taxon>Hericiaceae</taxon>
        <taxon>Hericium</taxon>
    </lineage>
</organism>
<dbReference type="Gene3D" id="1.20.1280.50">
    <property type="match status" value="1"/>
</dbReference>
<dbReference type="Proteomes" id="UP000298061">
    <property type="component" value="Unassembled WGS sequence"/>
</dbReference>
<sequence>MVDTFVETDQGVAVTGPSIGPDVNDACAAGHRGRASLVSLPAELLVLILTNLDHKHLLQCCIVCIHLHTVILGSVRLQYTSELAADGMVDGDSCALAAGERLQILRDQRARWRSATYLVGSTICLPYAQLNYLAYADGVLVASCTSRPTEPGFERAILCSMPSRYVDDQRAVPLALPAENVAAVALDPTQDLIILIGVATGDQGGHGMEATFTVYPRSINGSTKLPAVSWEKWGPDNTRMIIHRNRQIYEDFDMFSPIHGERSVANLVDQDAPDGALHILDFNVHRPRPTSVDNDPSANVQLISEPSTINFPECFPEPVTTRLPYYSTPLTGIPDDHILAMDQDRIVAVPVSFAP</sequence>
<evidence type="ECO:0000313" key="3">
    <source>
        <dbReference type="Proteomes" id="UP000298061"/>
    </source>
</evidence>
<evidence type="ECO:0000313" key="2">
    <source>
        <dbReference type="EMBL" id="TFY76384.1"/>
    </source>
</evidence>
<dbReference type="SUPFAM" id="SSF81383">
    <property type="entry name" value="F-box domain"/>
    <property type="match status" value="1"/>
</dbReference>
<comment type="caution">
    <text evidence="2">The sequence shown here is derived from an EMBL/GenBank/DDBJ whole genome shotgun (WGS) entry which is preliminary data.</text>
</comment>
<dbReference type="AlphaFoldDB" id="A0A4Y9ZQ45"/>
<feature type="domain" description="F-box" evidence="1">
    <location>
        <begin position="34"/>
        <end position="71"/>
    </location>
</feature>
<dbReference type="EMBL" id="SFCI01001222">
    <property type="protein sequence ID" value="TFY76384.1"/>
    <property type="molecule type" value="Genomic_DNA"/>
</dbReference>
<accession>A0A4Y9ZQ45</accession>
<protein>
    <recommendedName>
        <fullName evidence="1">F-box domain-containing protein</fullName>
    </recommendedName>
</protein>
<gene>
    <name evidence="2" type="ORF">EWM64_g7626</name>
</gene>
<dbReference type="InterPro" id="IPR001810">
    <property type="entry name" value="F-box_dom"/>
</dbReference>
<name>A0A4Y9ZQ45_9AGAM</name>
<evidence type="ECO:0000259" key="1">
    <source>
        <dbReference type="PROSITE" id="PS50181"/>
    </source>
</evidence>
<proteinExistence type="predicted"/>
<reference evidence="2 3" key="1">
    <citation type="submission" date="2019-02" db="EMBL/GenBank/DDBJ databases">
        <title>Genome sequencing of the rare red list fungi Hericium alpestre (H. flagellum).</title>
        <authorList>
            <person name="Buettner E."/>
            <person name="Kellner H."/>
        </authorList>
    </citation>
    <scope>NUCLEOTIDE SEQUENCE [LARGE SCALE GENOMIC DNA]</scope>
    <source>
        <strain evidence="2 3">DSM 108284</strain>
    </source>
</reference>
<dbReference type="OrthoDB" id="2745718at2759"/>
<dbReference type="Pfam" id="PF12937">
    <property type="entry name" value="F-box-like"/>
    <property type="match status" value="1"/>
</dbReference>
<keyword evidence="3" id="KW-1185">Reference proteome</keyword>
<dbReference type="PROSITE" id="PS50181">
    <property type="entry name" value="FBOX"/>
    <property type="match status" value="1"/>
</dbReference>
<dbReference type="InterPro" id="IPR036047">
    <property type="entry name" value="F-box-like_dom_sf"/>
</dbReference>